<gene>
    <name evidence="1" type="ORF">KAJ71_02270</name>
</gene>
<evidence type="ECO:0000313" key="2">
    <source>
        <dbReference type="Proteomes" id="UP001165275"/>
    </source>
</evidence>
<dbReference type="EMBL" id="JAGQDC010000002">
    <property type="protein sequence ID" value="MCL1027873.1"/>
    <property type="molecule type" value="Genomic_DNA"/>
</dbReference>
<name>A0ABT0K768_9GAMM</name>
<dbReference type="Proteomes" id="UP001165275">
    <property type="component" value="Unassembled WGS sequence"/>
</dbReference>
<dbReference type="RefSeq" id="WP_248944199.1">
    <property type="nucleotide sequence ID" value="NZ_CBCSGY010000029.1"/>
</dbReference>
<evidence type="ECO:0000313" key="1">
    <source>
        <dbReference type="EMBL" id="MCL1027873.1"/>
    </source>
</evidence>
<reference evidence="1" key="1">
    <citation type="submission" date="2021-04" db="EMBL/GenBank/DDBJ databases">
        <title>Genome sequence of Serratia sp. arafor3.</title>
        <authorList>
            <person name="Besaury L."/>
        </authorList>
    </citation>
    <scope>NUCLEOTIDE SEQUENCE</scope>
    <source>
        <strain evidence="1">Arafor3</strain>
    </source>
</reference>
<comment type="caution">
    <text evidence="1">The sequence shown here is derived from an EMBL/GenBank/DDBJ whole genome shotgun (WGS) entry which is preliminary data.</text>
</comment>
<organism evidence="1 2">
    <name type="scientific">Serratia silvae</name>
    <dbReference type="NCBI Taxonomy" id="2824122"/>
    <lineage>
        <taxon>Bacteria</taxon>
        <taxon>Pseudomonadati</taxon>
        <taxon>Pseudomonadota</taxon>
        <taxon>Gammaproteobacteria</taxon>
        <taxon>Enterobacterales</taxon>
        <taxon>Yersiniaceae</taxon>
        <taxon>Serratia</taxon>
    </lineage>
</organism>
<accession>A0ABT0K768</accession>
<sequence>MAAYFRTRSHIRPLSWNDELYVVQGQPLAIKVHGLGPNRQHLTVRAIRGNVSVRVIRADNNNIEQDIEVSVVFGGQDELRAYVSQLDEDFFCDAAVASPMGCIHPLKITAYRKLDFPPNISADELALLRVFLSETITPEKPTFNLEDAVRAMQYMRQVIYNRMAFSHPQYFNIARGNLNLFGVIGARGQIDGFGDYPNIDARSADRISKFMIACNRTGMGEKLRSFRQLYQGALDVATGNNPGIQHIPPLYSWRTAGQGSPGSNFQTELSLQGQTFFSLTPAFISDPNGRK</sequence>
<proteinExistence type="predicted"/>
<protein>
    <submittedName>
        <fullName evidence="1">Uncharacterized protein</fullName>
    </submittedName>
</protein>
<keyword evidence="2" id="KW-1185">Reference proteome</keyword>